<organism evidence="4 5">
    <name type="scientific">Knufia peltigerae</name>
    <dbReference type="NCBI Taxonomy" id="1002370"/>
    <lineage>
        <taxon>Eukaryota</taxon>
        <taxon>Fungi</taxon>
        <taxon>Dikarya</taxon>
        <taxon>Ascomycota</taxon>
        <taxon>Pezizomycotina</taxon>
        <taxon>Eurotiomycetes</taxon>
        <taxon>Chaetothyriomycetidae</taxon>
        <taxon>Chaetothyriales</taxon>
        <taxon>Trichomeriaceae</taxon>
        <taxon>Knufia</taxon>
    </lineage>
</organism>
<comment type="similarity">
    <text evidence="1">Belongs to the zinc-containing alcohol dehydrogenase family.</text>
</comment>
<proteinExistence type="inferred from homology"/>
<dbReference type="InterPro" id="IPR047122">
    <property type="entry name" value="Trans-enoyl_RdTase-like"/>
</dbReference>
<name>A0AA38YBH6_9EURO</name>
<evidence type="ECO:0000313" key="4">
    <source>
        <dbReference type="EMBL" id="KAJ9642237.1"/>
    </source>
</evidence>
<dbReference type="Proteomes" id="UP001172681">
    <property type="component" value="Unassembled WGS sequence"/>
</dbReference>
<gene>
    <name evidence="4" type="ORF">H2204_002606</name>
</gene>
<evidence type="ECO:0000256" key="2">
    <source>
        <dbReference type="ARBA" id="ARBA00023002"/>
    </source>
</evidence>
<dbReference type="InterPro" id="IPR013149">
    <property type="entry name" value="ADH-like_C"/>
</dbReference>
<dbReference type="EMBL" id="JAPDRN010000010">
    <property type="protein sequence ID" value="KAJ9642237.1"/>
    <property type="molecule type" value="Genomic_DNA"/>
</dbReference>
<sequence length="340" mass="35394">MPTNFAAWIPEAKAKLVVREAPYPSAGIGEVVVKNAAVTINPIDCKVQELDLFKFKYPIVPGCEVAGEIVEVGSGVTGLSVGQRVIASCDSYVQRAPDSGAFQEYSVVKAAITAPIPDSLSYEAASVLPIGLSTAGSALFLPKHLGLPVPSLTPKRIEGVILVLGGSSSVGCNAIQLAKAAGVEVITTAGKHNFELVKSLGAARAFDRSAPDTINDILTYLRGKKLLGIVNAIGDKDTVAAAVEISVGSGGGASVVNTVPVFWELDRKGVSIEQVFGLAMVGTGVDNAVWKNFLPQALEQGRYLAKPDALVVEGGLEAIQTAIDRYNQGVSAQKVVVKLD</sequence>
<evidence type="ECO:0000313" key="5">
    <source>
        <dbReference type="Proteomes" id="UP001172681"/>
    </source>
</evidence>
<feature type="domain" description="Enoyl reductase (ER)" evidence="3">
    <location>
        <begin position="13"/>
        <end position="337"/>
    </location>
</feature>
<dbReference type="SUPFAM" id="SSF51735">
    <property type="entry name" value="NAD(P)-binding Rossmann-fold domains"/>
    <property type="match status" value="1"/>
</dbReference>
<dbReference type="PANTHER" id="PTHR45348">
    <property type="entry name" value="HYPOTHETICAL OXIDOREDUCTASE (EUROFUNG)"/>
    <property type="match status" value="1"/>
</dbReference>
<evidence type="ECO:0000256" key="1">
    <source>
        <dbReference type="ARBA" id="ARBA00008072"/>
    </source>
</evidence>
<dbReference type="InterPro" id="IPR013154">
    <property type="entry name" value="ADH-like_N"/>
</dbReference>
<dbReference type="Gene3D" id="3.90.180.10">
    <property type="entry name" value="Medium-chain alcohol dehydrogenases, catalytic domain"/>
    <property type="match status" value="1"/>
</dbReference>
<dbReference type="InterPro" id="IPR011032">
    <property type="entry name" value="GroES-like_sf"/>
</dbReference>
<dbReference type="SMART" id="SM00829">
    <property type="entry name" value="PKS_ER"/>
    <property type="match status" value="1"/>
</dbReference>
<dbReference type="Gene3D" id="3.40.50.720">
    <property type="entry name" value="NAD(P)-binding Rossmann-like Domain"/>
    <property type="match status" value="1"/>
</dbReference>
<evidence type="ECO:0000259" key="3">
    <source>
        <dbReference type="SMART" id="SM00829"/>
    </source>
</evidence>
<dbReference type="CDD" id="cd08249">
    <property type="entry name" value="enoyl_reductase_like"/>
    <property type="match status" value="1"/>
</dbReference>
<dbReference type="Pfam" id="PF08240">
    <property type="entry name" value="ADH_N"/>
    <property type="match status" value="1"/>
</dbReference>
<dbReference type="Pfam" id="PF00107">
    <property type="entry name" value="ADH_zinc_N"/>
    <property type="match status" value="1"/>
</dbReference>
<dbReference type="PANTHER" id="PTHR45348:SF2">
    <property type="entry name" value="ZINC-TYPE ALCOHOL DEHYDROGENASE-LIKE PROTEIN C2E1P3.01"/>
    <property type="match status" value="1"/>
</dbReference>
<dbReference type="InterPro" id="IPR036291">
    <property type="entry name" value="NAD(P)-bd_dom_sf"/>
</dbReference>
<dbReference type="SUPFAM" id="SSF50129">
    <property type="entry name" value="GroES-like"/>
    <property type="match status" value="1"/>
</dbReference>
<protein>
    <recommendedName>
        <fullName evidence="3">Enoyl reductase (ER) domain-containing protein</fullName>
    </recommendedName>
</protein>
<accession>A0AA38YBH6</accession>
<reference evidence="4" key="1">
    <citation type="submission" date="2022-10" db="EMBL/GenBank/DDBJ databases">
        <title>Culturing micro-colonial fungi from biological soil crusts in the Mojave desert and describing Neophaeococcomyces mojavensis, and introducing the new genera and species Taxawa tesnikishii.</title>
        <authorList>
            <person name="Kurbessoian T."/>
            <person name="Stajich J.E."/>
        </authorList>
    </citation>
    <scope>NUCLEOTIDE SEQUENCE</scope>
    <source>
        <strain evidence="4">TK_35</strain>
    </source>
</reference>
<dbReference type="GO" id="GO:0016651">
    <property type="term" value="F:oxidoreductase activity, acting on NAD(P)H"/>
    <property type="evidence" value="ECO:0007669"/>
    <property type="project" value="InterPro"/>
</dbReference>
<keyword evidence="5" id="KW-1185">Reference proteome</keyword>
<dbReference type="AlphaFoldDB" id="A0AA38YBH6"/>
<keyword evidence="2" id="KW-0560">Oxidoreductase</keyword>
<dbReference type="InterPro" id="IPR020843">
    <property type="entry name" value="ER"/>
</dbReference>
<comment type="caution">
    <text evidence="4">The sequence shown here is derived from an EMBL/GenBank/DDBJ whole genome shotgun (WGS) entry which is preliminary data.</text>
</comment>